<dbReference type="PANTHER" id="PTHR35271">
    <property type="entry name" value="ABC TRANSPORTER, SUBSTRATE-BINDING LIPOPROTEIN-RELATED"/>
    <property type="match status" value="1"/>
</dbReference>
<accession>A0A5E7DXM1</accession>
<dbReference type="InterPro" id="IPR007487">
    <property type="entry name" value="ABC_transpt-TYRBP-like"/>
</dbReference>
<gene>
    <name evidence="1" type="ORF">PS710_03682</name>
</gene>
<organism evidence="1 2">
    <name type="scientific">Pseudomonas fluorescens</name>
    <dbReference type="NCBI Taxonomy" id="294"/>
    <lineage>
        <taxon>Bacteria</taxon>
        <taxon>Pseudomonadati</taxon>
        <taxon>Pseudomonadota</taxon>
        <taxon>Gammaproteobacteria</taxon>
        <taxon>Pseudomonadales</taxon>
        <taxon>Pseudomonadaceae</taxon>
        <taxon>Pseudomonas</taxon>
    </lineage>
</organism>
<dbReference type="PANTHER" id="PTHR35271:SF1">
    <property type="entry name" value="ABC TRANSPORTER, SUBSTRATE-BINDING LIPOPROTEIN"/>
    <property type="match status" value="1"/>
</dbReference>
<reference evidence="1 2" key="1">
    <citation type="submission" date="2019-09" db="EMBL/GenBank/DDBJ databases">
        <authorList>
            <person name="Chandra G."/>
            <person name="Truman W A."/>
        </authorList>
    </citation>
    <scope>NUCLEOTIDE SEQUENCE [LARGE SCALE GENOMIC DNA]</scope>
    <source>
        <strain evidence="1">PS710</strain>
    </source>
</reference>
<evidence type="ECO:0008006" key="3">
    <source>
        <dbReference type="Google" id="ProtNLM"/>
    </source>
</evidence>
<protein>
    <recommendedName>
        <fullName evidence="3">ABC transporter substrate-binding protein</fullName>
    </recommendedName>
</protein>
<sequence length="330" mass="36319">MSPGSASPRSPLVQALIFSPSMRHWSRKTPTLGHLLAGLCLVFTCLLCSLPTRAADILLTAAEDSPGARSFTQALGELRPADRVRFQPLPDLPAPGKLPASTRLILLDLPSLDWRLQEAQGPATMVLRISRLQARQRLGASLPPHLSLLWSDPPLARQLRLTGILLPQARRIGVLYDRHSEFLLKELRQAALPLGLEIVTERWDNTSDSRPLQSLLKNSDVLLGLDDPDVFNPKTAKNLLLSSYSRQRALIGPNAGFVKAGSLASTYSDEGDWLAILDTLLDQPPVNWPRAHYPQRFQVLSNPQVARSLGIEQIDQVSVATRLAAGERYP</sequence>
<dbReference type="Proteomes" id="UP000381093">
    <property type="component" value="Unassembled WGS sequence"/>
</dbReference>
<dbReference type="AlphaFoldDB" id="A0A5E7DXM1"/>
<evidence type="ECO:0000313" key="1">
    <source>
        <dbReference type="EMBL" id="VVO13894.1"/>
    </source>
</evidence>
<dbReference type="Gene3D" id="3.40.50.2300">
    <property type="match status" value="1"/>
</dbReference>
<dbReference type="EMBL" id="CABVHW010000012">
    <property type="protein sequence ID" value="VVO13894.1"/>
    <property type="molecule type" value="Genomic_DNA"/>
</dbReference>
<name>A0A5E7DXM1_PSEFL</name>
<proteinExistence type="predicted"/>
<evidence type="ECO:0000313" key="2">
    <source>
        <dbReference type="Proteomes" id="UP000381093"/>
    </source>
</evidence>